<dbReference type="PANTHER" id="PTHR11607">
    <property type="entry name" value="ALPHA-MANNOSIDASE"/>
    <property type="match status" value="1"/>
</dbReference>
<evidence type="ECO:0000256" key="1">
    <source>
        <dbReference type="ARBA" id="ARBA00001947"/>
    </source>
</evidence>
<dbReference type="EMBL" id="JAKOGI010000414">
    <property type="protein sequence ID" value="KAJ8435416.1"/>
    <property type="molecule type" value="Genomic_DNA"/>
</dbReference>
<evidence type="ECO:0000313" key="10">
    <source>
        <dbReference type="Proteomes" id="UP001153076"/>
    </source>
</evidence>
<dbReference type="Gene3D" id="2.60.40.1360">
    <property type="match status" value="1"/>
</dbReference>
<gene>
    <name evidence="9" type="ORF">Cgig2_001068</name>
</gene>
<dbReference type="InterPro" id="IPR027291">
    <property type="entry name" value="Glyco_hydro_38_N_sf"/>
</dbReference>
<dbReference type="Gene3D" id="2.70.98.30">
    <property type="entry name" value="Golgi alpha-mannosidase II, domain 4"/>
    <property type="match status" value="1"/>
</dbReference>
<dbReference type="Proteomes" id="UP001153076">
    <property type="component" value="Unassembled WGS sequence"/>
</dbReference>
<dbReference type="GO" id="GO:0004559">
    <property type="term" value="F:alpha-mannosidase activity"/>
    <property type="evidence" value="ECO:0007669"/>
    <property type="project" value="InterPro"/>
</dbReference>
<evidence type="ECO:0000259" key="8">
    <source>
        <dbReference type="SMART" id="SM00872"/>
    </source>
</evidence>
<keyword evidence="7" id="KW-0472">Membrane</keyword>
<comment type="cofactor">
    <cofactor evidence="1">
        <name>Zn(2+)</name>
        <dbReference type="ChEBI" id="CHEBI:29105"/>
    </cofactor>
</comment>
<dbReference type="Gene3D" id="2.60.40.1180">
    <property type="entry name" value="Golgi alpha-mannosidase II"/>
    <property type="match status" value="1"/>
</dbReference>
<keyword evidence="7" id="KW-1133">Transmembrane helix</keyword>
<dbReference type="InterPro" id="IPR037094">
    <property type="entry name" value="Glyco_hydro_38_cen_sf"/>
</dbReference>
<dbReference type="InterPro" id="IPR028995">
    <property type="entry name" value="Glyco_hydro_57/38_cen_sf"/>
</dbReference>
<evidence type="ECO:0000256" key="4">
    <source>
        <dbReference type="ARBA" id="ARBA00022801"/>
    </source>
</evidence>
<evidence type="ECO:0000256" key="5">
    <source>
        <dbReference type="ARBA" id="ARBA00022833"/>
    </source>
</evidence>
<dbReference type="FunFam" id="1.20.1270.50:FF:000003">
    <property type="entry name" value="Alpha-mannosidase"/>
    <property type="match status" value="1"/>
</dbReference>
<dbReference type="InterPro" id="IPR011682">
    <property type="entry name" value="Glyco_hydro_38_C"/>
</dbReference>
<reference evidence="9" key="1">
    <citation type="submission" date="2022-04" db="EMBL/GenBank/DDBJ databases">
        <title>Carnegiea gigantea Genome sequencing and assembly v2.</title>
        <authorList>
            <person name="Copetti D."/>
            <person name="Sanderson M.J."/>
            <person name="Burquez A."/>
            <person name="Wojciechowski M.F."/>
        </authorList>
    </citation>
    <scope>NUCLEOTIDE SEQUENCE</scope>
    <source>
        <strain evidence="9">SGP5-SGP5p</strain>
        <tissue evidence="9">Aerial part</tissue>
    </source>
</reference>
<keyword evidence="3" id="KW-0479">Metal-binding</keyword>
<dbReference type="GO" id="GO:0006013">
    <property type="term" value="P:mannose metabolic process"/>
    <property type="evidence" value="ECO:0007669"/>
    <property type="project" value="InterPro"/>
</dbReference>
<dbReference type="Gene3D" id="3.20.110.10">
    <property type="entry name" value="Glycoside hydrolase 38, N terminal domain"/>
    <property type="match status" value="1"/>
</dbReference>
<sequence>MWTMGDDFKYQYADSWFKQMDKLIHYVNLDGRVNALYSTPSIYTDAKYATMDSWPVKIDDFFPYADAANAYWTGYFTSRPSFKGYVRVMSGYYLAARQLEFLIGRNGSVSGTETLADALAIAQHHDGVSGTEKQHVAADYTKRLHMGYVAVVFLIVLLDFLYFTTLPSKINVVVVYNPLGWKREEIIRIPVLVDKVIVRDFNGNEVESQLLPVTNASLTVRSYHVRAYLGKNTGDAIRYWLAFSVSVPPLGFSTYIVSGSQSGVPENRSIWHPETAYAGGRSTISSTSTVLGTTHRTLEIGQGNLKLLFSSDGGKLTQYINKKNSVNIVAEQSYIYYSGFSGKKGDSQASGAYILRPNGTFPIEAEEEASLTVMKGPLLDELHQQLLHGYIRKERLISNNGGAHLGTLITRIYKGKEHTEMEFTVGPIPIDDGIGKEIAAQITTTMKTNGTFYTDSNGRDFLRRIRDYREDWDLQINQPIAGNYYPLNLGICVEDGNMELSVLVDHAVGGSSIKDGQIELMLHRRLLHDDSRGVGEALNETVCILNDYKGLMIKGKFFIKIDPIGEGAKWRRTLGREIYSPLILAFAEQDGDDWMGSHVLAFSGIDSAYSLPDNVAIGKVTEMSLSANQEKAEMEKKRLVWKVEGSSNEETKVFRGGPVDPVQLVVELAPMEIRTFFVAMH</sequence>
<dbReference type="PANTHER" id="PTHR11607:SF60">
    <property type="entry name" value="ALPHA-MANNOSIDASE"/>
    <property type="match status" value="1"/>
</dbReference>
<dbReference type="Pfam" id="PF09261">
    <property type="entry name" value="Alpha-mann_mid"/>
    <property type="match status" value="1"/>
</dbReference>
<keyword evidence="7" id="KW-0812">Transmembrane</keyword>
<dbReference type="InterPro" id="IPR048534">
    <property type="entry name" value="Man2a1-like_dom"/>
</dbReference>
<keyword evidence="10" id="KW-1185">Reference proteome</keyword>
<comment type="similarity">
    <text evidence="2">Belongs to the glycosyl hydrolase 38 family.</text>
</comment>
<keyword evidence="5" id="KW-0862">Zinc</keyword>
<evidence type="ECO:0000256" key="2">
    <source>
        <dbReference type="ARBA" id="ARBA00009792"/>
    </source>
</evidence>
<dbReference type="GO" id="GO:0046872">
    <property type="term" value="F:metal ion binding"/>
    <property type="evidence" value="ECO:0007669"/>
    <property type="project" value="UniProtKB-KW"/>
</dbReference>
<comment type="caution">
    <text evidence="9">The sequence shown here is derived from an EMBL/GenBank/DDBJ whole genome shotgun (WGS) entry which is preliminary data.</text>
</comment>
<dbReference type="Pfam" id="PF07748">
    <property type="entry name" value="Glyco_hydro_38C"/>
    <property type="match status" value="1"/>
</dbReference>
<dbReference type="InterPro" id="IPR015341">
    <property type="entry name" value="Glyco_hydro_38_cen"/>
</dbReference>
<dbReference type="InterPro" id="IPR050843">
    <property type="entry name" value="Glycosyl_Hydrlase_38"/>
</dbReference>
<evidence type="ECO:0000256" key="6">
    <source>
        <dbReference type="ARBA" id="ARBA00023295"/>
    </source>
</evidence>
<accession>A0A9Q1K1H3</accession>
<dbReference type="InterPro" id="IPR011013">
    <property type="entry name" value="Gal_mutarotase_sf_dom"/>
</dbReference>
<dbReference type="AlphaFoldDB" id="A0A9Q1K1H3"/>
<dbReference type="Pfam" id="PF21260">
    <property type="entry name" value="Laman-like_dom"/>
    <property type="match status" value="1"/>
</dbReference>
<keyword evidence="4" id="KW-0378">Hydrolase</keyword>
<dbReference type="SUPFAM" id="SSF88713">
    <property type="entry name" value="Glycoside hydrolase/deacetylase"/>
    <property type="match status" value="1"/>
</dbReference>
<organism evidence="9 10">
    <name type="scientific">Carnegiea gigantea</name>
    <dbReference type="NCBI Taxonomy" id="171969"/>
    <lineage>
        <taxon>Eukaryota</taxon>
        <taxon>Viridiplantae</taxon>
        <taxon>Streptophyta</taxon>
        <taxon>Embryophyta</taxon>
        <taxon>Tracheophyta</taxon>
        <taxon>Spermatophyta</taxon>
        <taxon>Magnoliopsida</taxon>
        <taxon>eudicotyledons</taxon>
        <taxon>Gunneridae</taxon>
        <taxon>Pentapetalae</taxon>
        <taxon>Caryophyllales</taxon>
        <taxon>Cactineae</taxon>
        <taxon>Cactaceae</taxon>
        <taxon>Cactoideae</taxon>
        <taxon>Echinocereeae</taxon>
        <taxon>Carnegiea</taxon>
    </lineage>
</organism>
<feature type="domain" description="Glycoside hydrolase family 38 central" evidence="8">
    <location>
        <begin position="70"/>
        <end position="144"/>
    </location>
</feature>
<feature type="transmembrane region" description="Helical" evidence="7">
    <location>
        <begin position="144"/>
        <end position="163"/>
    </location>
</feature>
<dbReference type="FunFam" id="1.20.1270.50:FF:000002">
    <property type="entry name" value="Alpha-mannosidase"/>
    <property type="match status" value="1"/>
</dbReference>
<evidence type="ECO:0000256" key="3">
    <source>
        <dbReference type="ARBA" id="ARBA00022723"/>
    </source>
</evidence>
<dbReference type="Gene3D" id="1.20.1270.50">
    <property type="entry name" value="Glycoside hydrolase family 38, central domain"/>
    <property type="match status" value="2"/>
</dbReference>
<dbReference type="SMART" id="SM00872">
    <property type="entry name" value="Alpha-mann_mid"/>
    <property type="match status" value="1"/>
</dbReference>
<dbReference type="SUPFAM" id="SSF74650">
    <property type="entry name" value="Galactose mutarotase-like"/>
    <property type="match status" value="1"/>
</dbReference>
<keyword evidence="6" id="KW-0326">Glycosidase</keyword>
<evidence type="ECO:0000313" key="9">
    <source>
        <dbReference type="EMBL" id="KAJ8435416.1"/>
    </source>
</evidence>
<dbReference type="FunFam" id="2.60.40.1180:FF:000015">
    <property type="entry name" value="Alpha-mannosidase"/>
    <property type="match status" value="1"/>
</dbReference>
<dbReference type="SUPFAM" id="SSF88688">
    <property type="entry name" value="Families 57/38 glycoside transferase middle domain"/>
    <property type="match status" value="1"/>
</dbReference>
<dbReference type="GO" id="GO:0030246">
    <property type="term" value="F:carbohydrate binding"/>
    <property type="evidence" value="ECO:0007669"/>
    <property type="project" value="InterPro"/>
</dbReference>
<proteinExistence type="inferred from homology"/>
<protein>
    <recommendedName>
        <fullName evidence="8">Glycoside hydrolase family 38 central domain-containing protein</fullName>
    </recommendedName>
</protein>
<name>A0A9Q1K1H3_9CARY</name>
<evidence type="ECO:0000256" key="7">
    <source>
        <dbReference type="SAM" id="Phobius"/>
    </source>
</evidence>
<dbReference type="OrthoDB" id="2016903at2759"/>
<dbReference type="InterPro" id="IPR013780">
    <property type="entry name" value="Glyco_hydro_b"/>
</dbReference>
<dbReference type="InterPro" id="IPR011330">
    <property type="entry name" value="Glyco_hydro/deAcase_b/a-brl"/>
</dbReference>